<protein>
    <submittedName>
        <fullName evidence="3">F-box protein At2g16300-like</fullName>
    </submittedName>
</protein>
<dbReference type="PANTHER" id="PTHR47123">
    <property type="entry name" value="F-BOX PROTEIN SKIP23"/>
    <property type="match status" value="1"/>
</dbReference>
<evidence type="ECO:0000313" key="2">
    <source>
        <dbReference type="Proteomes" id="UP000694864"/>
    </source>
</evidence>
<evidence type="ECO:0000313" key="3">
    <source>
        <dbReference type="RefSeq" id="XP_019096524.1"/>
    </source>
</evidence>
<feature type="domain" description="KIB1-4 beta-propeller" evidence="1">
    <location>
        <begin position="170"/>
        <end position="268"/>
    </location>
</feature>
<keyword evidence="2" id="KW-1185">Reference proteome</keyword>
<sequence length="277" mass="31465">MNLTIADWSLLPKDILELISGRFETCFEIIHIRSVCSSWWSALPQQSYLSRLGKKAGLKHIWALRVSGRAGSAGLTPLSGPNPSWSPLLFSSGPITPNVVCLSNPINNKIPVFLLRVETPVGDDYLLASMSEQISGKQRLLSPLETTHRYTYGVTLDTLSSQVISLGHYYKVEFYAITMRRYRTRRESYCKRVAFLRMDSEDTYRDIVSFKGKFYVVDMSGLGHVFVIESSFKNTEISSVTQSHETFDERLVVSEDELFLVQWFTSGRYGAYMVQIV</sequence>
<evidence type="ECO:0000259" key="1">
    <source>
        <dbReference type="Pfam" id="PF03478"/>
    </source>
</evidence>
<dbReference type="Proteomes" id="UP000694864">
    <property type="component" value="Chromosome 19"/>
</dbReference>
<gene>
    <name evidence="3" type="primary">LOC109130888</name>
</gene>
<reference evidence="3" key="2">
    <citation type="submission" date="2025-08" db="UniProtKB">
        <authorList>
            <consortium name="RefSeq"/>
        </authorList>
    </citation>
    <scope>IDENTIFICATION</scope>
    <source>
        <tissue evidence="3">Leaf</tissue>
    </source>
</reference>
<dbReference type="InterPro" id="IPR051304">
    <property type="entry name" value="SCF_F-box_domain"/>
</dbReference>
<name>A0ABM1RBY6_CAMSA</name>
<dbReference type="RefSeq" id="XP_019096524.1">
    <property type="nucleotide sequence ID" value="XM_019240979.1"/>
</dbReference>
<dbReference type="GeneID" id="109130888"/>
<organism evidence="2 3">
    <name type="scientific">Camelina sativa</name>
    <name type="common">False flax</name>
    <name type="synonym">Myagrum sativum</name>
    <dbReference type="NCBI Taxonomy" id="90675"/>
    <lineage>
        <taxon>Eukaryota</taxon>
        <taxon>Viridiplantae</taxon>
        <taxon>Streptophyta</taxon>
        <taxon>Embryophyta</taxon>
        <taxon>Tracheophyta</taxon>
        <taxon>Spermatophyta</taxon>
        <taxon>Magnoliopsida</taxon>
        <taxon>eudicotyledons</taxon>
        <taxon>Gunneridae</taxon>
        <taxon>Pentapetalae</taxon>
        <taxon>rosids</taxon>
        <taxon>malvids</taxon>
        <taxon>Brassicales</taxon>
        <taxon>Brassicaceae</taxon>
        <taxon>Camelineae</taxon>
        <taxon>Camelina</taxon>
    </lineage>
</organism>
<dbReference type="InterPro" id="IPR005174">
    <property type="entry name" value="KIB1-4_b-propeller"/>
</dbReference>
<proteinExistence type="predicted"/>
<accession>A0ABM1RBY6</accession>
<dbReference type="Pfam" id="PF03478">
    <property type="entry name" value="Beta-prop_KIB1-4"/>
    <property type="match status" value="1"/>
</dbReference>
<dbReference type="PANTHER" id="PTHR47123:SF8">
    <property type="entry name" value="DUF295 DOMAIN-CONTAINING PROTEIN"/>
    <property type="match status" value="1"/>
</dbReference>
<reference evidence="2" key="1">
    <citation type="journal article" date="2014" name="Nat. Commun.">
        <title>The emerging biofuel crop Camelina sativa retains a highly undifferentiated hexaploid genome structure.</title>
        <authorList>
            <person name="Kagale S."/>
            <person name="Koh C."/>
            <person name="Nixon J."/>
            <person name="Bollina V."/>
            <person name="Clarke W.E."/>
            <person name="Tuteja R."/>
            <person name="Spillane C."/>
            <person name="Robinson S.J."/>
            <person name="Links M.G."/>
            <person name="Clarke C."/>
            <person name="Higgins E.E."/>
            <person name="Huebert T."/>
            <person name="Sharpe A.G."/>
            <person name="Parkin I.A."/>
        </authorList>
    </citation>
    <scope>NUCLEOTIDE SEQUENCE [LARGE SCALE GENOMIC DNA]</scope>
    <source>
        <strain evidence="2">cv. DH55</strain>
    </source>
</reference>